<dbReference type="Pfam" id="PF19279">
    <property type="entry name" value="YegS_C"/>
    <property type="match status" value="1"/>
</dbReference>
<proteinExistence type="inferred from homology"/>
<keyword evidence="8" id="KW-1208">Phospholipid metabolism</keyword>
<evidence type="ECO:0000256" key="7">
    <source>
        <dbReference type="ARBA" id="ARBA00023209"/>
    </source>
</evidence>
<evidence type="ECO:0000259" key="9">
    <source>
        <dbReference type="PROSITE" id="PS50146"/>
    </source>
</evidence>
<keyword evidence="7" id="KW-0443">Lipid metabolism</keyword>
<dbReference type="Gene3D" id="2.60.200.40">
    <property type="match status" value="1"/>
</dbReference>
<keyword evidence="5 10" id="KW-0418">Kinase</keyword>
<accession>A0ABW0MW84</accession>
<evidence type="ECO:0000256" key="6">
    <source>
        <dbReference type="ARBA" id="ARBA00022840"/>
    </source>
</evidence>
<dbReference type="PANTHER" id="PTHR12358:SF106">
    <property type="entry name" value="LIPID KINASE YEGS"/>
    <property type="match status" value="1"/>
</dbReference>
<name>A0ABW0MW84_9ACTN</name>
<dbReference type="InterPro" id="IPR045540">
    <property type="entry name" value="YegS/DAGK_C"/>
</dbReference>
<comment type="cofactor">
    <cofactor evidence="1">
        <name>Mg(2+)</name>
        <dbReference type="ChEBI" id="CHEBI:18420"/>
    </cofactor>
</comment>
<dbReference type="RefSeq" id="WP_345177102.1">
    <property type="nucleotide sequence ID" value="NZ_BAABFQ010000006.1"/>
</dbReference>
<dbReference type="InterPro" id="IPR001206">
    <property type="entry name" value="Diacylglycerol_kinase_cat_dom"/>
</dbReference>
<keyword evidence="3 10" id="KW-0808">Transferase</keyword>
<evidence type="ECO:0000256" key="3">
    <source>
        <dbReference type="ARBA" id="ARBA00022679"/>
    </source>
</evidence>
<evidence type="ECO:0000313" key="11">
    <source>
        <dbReference type="Proteomes" id="UP001595956"/>
    </source>
</evidence>
<evidence type="ECO:0000256" key="5">
    <source>
        <dbReference type="ARBA" id="ARBA00022777"/>
    </source>
</evidence>
<feature type="domain" description="DAGKc" evidence="9">
    <location>
        <begin position="1"/>
        <end position="129"/>
    </location>
</feature>
<dbReference type="SMART" id="SM00046">
    <property type="entry name" value="DAGKc"/>
    <property type="match status" value="1"/>
</dbReference>
<protein>
    <submittedName>
        <fullName evidence="10">Diacylglycerol/lipid kinase family protein</fullName>
        <ecNumber evidence="10">2.7.1.-</ecNumber>
    </submittedName>
</protein>
<comment type="caution">
    <text evidence="10">The sequence shown here is derived from an EMBL/GenBank/DDBJ whole genome shotgun (WGS) entry which is preliminary data.</text>
</comment>
<dbReference type="PANTHER" id="PTHR12358">
    <property type="entry name" value="SPHINGOSINE KINASE"/>
    <property type="match status" value="1"/>
</dbReference>
<organism evidence="10 11">
    <name type="scientific">Nocardioides caricicola</name>
    <dbReference type="NCBI Taxonomy" id="634770"/>
    <lineage>
        <taxon>Bacteria</taxon>
        <taxon>Bacillati</taxon>
        <taxon>Actinomycetota</taxon>
        <taxon>Actinomycetes</taxon>
        <taxon>Propionibacteriales</taxon>
        <taxon>Nocardioidaceae</taxon>
        <taxon>Nocardioides</taxon>
    </lineage>
</organism>
<dbReference type="SUPFAM" id="SSF111331">
    <property type="entry name" value="NAD kinase/diacylglycerol kinase-like"/>
    <property type="match status" value="1"/>
</dbReference>
<keyword evidence="4" id="KW-0547">Nucleotide-binding</keyword>
<evidence type="ECO:0000256" key="8">
    <source>
        <dbReference type="ARBA" id="ARBA00023264"/>
    </source>
</evidence>
<sequence>MTRSYTFLVNPQSGGGAAPGAVVPVARVLREAGATVDVTYSPGPQAMAALVDEAVGRGDVVVSVGGDGMLSSLAGLVSAAGGTLGVVPAGRGNDFARMLGIPDDAEAQARLLLDGAVRRIDLIAATGLGAGRRVIAGSVYSGVDARAAEIVDKAHWLPRKLQYPYAALRSIATYQPGRYVVAVDGIEHTYEAATVVVANSAYYGKGMKIAPPATLEDGLLDVVVIEAASRLALMRSLPQVYDGGHVALPEVTLLSGKVIELRGTARGGISVGGDGEPLGTLPALDATPATVEVVPSALSVIA</sequence>
<dbReference type="GO" id="GO:0016301">
    <property type="term" value="F:kinase activity"/>
    <property type="evidence" value="ECO:0007669"/>
    <property type="project" value="UniProtKB-KW"/>
</dbReference>
<evidence type="ECO:0000256" key="2">
    <source>
        <dbReference type="ARBA" id="ARBA00005983"/>
    </source>
</evidence>
<dbReference type="PROSITE" id="PS50146">
    <property type="entry name" value="DAGK"/>
    <property type="match status" value="1"/>
</dbReference>
<dbReference type="EMBL" id="JBHSMD010000001">
    <property type="protein sequence ID" value="MFC5492175.1"/>
    <property type="molecule type" value="Genomic_DNA"/>
</dbReference>
<dbReference type="EC" id="2.7.1.-" evidence="10"/>
<keyword evidence="6" id="KW-0067">ATP-binding</keyword>
<dbReference type="InterPro" id="IPR017438">
    <property type="entry name" value="ATP-NAD_kinase_N"/>
</dbReference>
<evidence type="ECO:0000256" key="1">
    <source>
        <dbReference type="ARBA" id="ARBA00001946"/>
    </source>
</evidence>
<dbReference type="InterPro" id="IPR050187">
    <property type="entry name" value="Lipid_Phosphate_FormReg"/>
</dbReference>
<keyword evidence="7" id="KW-0444">Lipid biosynthesis</keyword>
<gene>
    <name evidence="10" type="ORF">ACFPKY_03640</name>
</gene>
<dbReference type="InterPro" id="IPR016064">
    <property type="entry name" value="NAD/diacylglycerol_kinase_sf"/>
</dbReference>
<keyword evidence="7" id="KW-0594">Phospholipid biosynthesis</keyword>
<evidence type="ECO:0000313" key="10">
    <source>
        <dbReference type="EMBL" id="MFC5492175.1"/>
    </source>
</evidence>
<keyword evidence="11" id="KW-1185">Reference proteome</keyword>
<reference evidence="11" key="1">
    <citation type="journal article" date="2019" name="Int. J. Syst. Evol. Microbiol.">
        <title>The Global Catalogue of Microorganisms (GCM) 10K type strain sequencing project: providing services to taxonomists for standard genome sequencing and annotation.</title>
        <authorList>
            <consortium name="The Broad Institute Genomics Platform"/>
            <consortium name="The Broad Institute Genome Sequencing Center for Infectious Disease"/>
            <person name="Wu L."/>
            <person name="Ma J."/>
        </authorList>
    </citation>
    <scope>NUCLEOTIDE SEQUENCE [LARGE SCALE GENOMIC DNA]</scope>
    <source>
        <strain evidence="11">KACC 13778</strain>
    </source>
</reference>
<dbReference type="Pfam" id="PF00781">
    <property type="entry name" value="DAGK_cat"/>
    <property type="match status" value="1"/>
</dbReference>
<dbReference type="Proteomes" id="UP001595956">
    <property type="component" value="Unassembled WGS sequence"/>
</dbReference>
<dbReference type="Gene3D" id="3.40.50.10330">
    <property type="entry name" value="Probable inorganic polyphosphate/atp-NAD kinase, domain 1"/>
    <property type="match status" value="1"/>
</dbReference>
<evidence type="ECO:0000256" key="4">
    <source>
        <dbReference type="ARBA" id="ARBA00022741"/>
    </source>
</evidence>
<comment type="similarity">
    <text evidence="2">Belongs to the diacylglycerol/lipid kinase family.</text>
</comment>